<evidence type="ECO:0000259" key="1">
    <source>
        <dbReference type="Pfam" id="PF12728"/>
    </source>
</evidence>
<dbReference type="SUPFAM" id="SSF46955">
    <property type="entry name" value="Putative DNA-binding domain"/>
    <property type="match status" value="1"/>
</dbReference>
<organism evidence="2 3">
    <name type="scientific">Fodinibius halophilus</name>
    <dbReference type="NCBI Taxonomy" id="1736908"/>
    <lineage>
        <taxon>Bacteria</taxon>
        <taxon>Pseudomonadati</taxon>
        <taxon>Balneolota</taxon>
        <taxon>Balneolia</taxon>
        <taxon>Balneolales</taxon>
        <taxon>Balneolaceae</taxon>
        <taxon>Fodinibius</taxon>
    </lineage>
</organism>
<evidence type="ECO:0000313" key="3">
    <source>
        <dbReference type="Proteomes" id="UP000479132"/>
    </source>
</evidence>
<dbReference type="EMBL" id="JAALLS010000004">
    <property type="protein sequence ID" value="NGP87573.1"/>
    <property type="molecule type" value="Genomic_DNA"/>
</dbReference>
<comment type="caution">
    <text evidence="2">The sequence shown here is derived from an EMBL/GenBank/DDBJ whole genome shotgun (WGS) entry which is preliminary data.</text>
</comment>
<dbReference type="AlphaFoldDB" id="A0A6M1T4H9"/>
<accession>A0A6M1T4H9</accession>
<sequence length="97" mass="11429">MQAYIQTEEQLKEAVAEAVAEILDEKLPTIIRKSKRSEYLTTKELNELTGWSYRTQKKLRDKRLIPFSQHGRKIVYPTEGIEEFLRDNEIQSKTSDQ</sequence>
<proteinExistence type="predicted"/>
<protein>
    <submittedName>
        <fullName evidence="2">Helix-turn-helix domain-containing protein</fullName>
    </submittedName>
</protein>
<gene>
    <name evidence="2" type="ORF">G3569_04340</name>
</gene>
<dbReference type="InterPro" id="IPR041657">
    <property type="entry name" value="HTH_17"/>
</dbReference>
<name>A0A6M1T4H9_9BACT</name>
<dbReference type="InterPro" id="IPR009061">
    <property type="entry name" value="DNA-bd_dom_put_sf"/>
</dbReference>
<dbReference type="RefSeq" id="WP_165266460.1">
    <property type="nucleotide sequence ID" value="NZ_JAALLS010000004.1"/>
</dbReference>
<dbReference type="Pfam" id="PF12728">
    <property type="entry name" value="HTH_17"/>
    <property type="match status" value="1"/>
</dbReference>
<evidence type="ECO:0000313" key="2">
    <source>
        <dbReference type="EMBL" id="NGP87573.1"/>
    </source>
</evidence>
<keyword evidence="3" id="KW-1185">Reference proteome</keyword>
<feature type="domain" description="Helix-turn-helix" evidence="1">
    <location>
        <begin position="39"/>
        <end position="88"/>
    </location>
</feature>
<dbReference type="Proteomes" id="UP000479132">
    <property type="component" value="Unassembled WGS sequence"/>
</dbReference>
<reference evidence="2 3" key="1">
    <citation type="submission" date="2020-02" db="EMBL/GenBank/DDBJ databases">
        <title>Aliifodinibius halophilus 2W32, complete genome.</title>
        <authorList>
            <person name="Li Y."/>
            <person name="Wu S."/>
        </authorList>
    </citation>
    <scope>NUCLEOTIDE SEQUENCE [LARGE SCALE GENOMIC DNA]</scope>
    <source>
        <strain evidence="2 3">2W32</strain>
    </source>
</reference>